<sequence length="203" mass="24462">MKKMEDIIQYLNEKMGIPSNVISVVSSITKVPLVSTTVTALTFFSIFAILWGYYYRKKSIDSLKEDELEKNEVELIVNNDKIERDLKYQYDRKKILEEEIRKTEGIFKDKYSKELEYVNNKIKVLESEYEDNLDRLSFVRNLKMIISHKKFLKEKGIWKQFEELSRKIEKENINIDKSILKRKEMREFLSSLNNEYELMRIFE</sequence>
<name>A0A2U9IDH2_9CREN</name>
<evidence type="ECO:0000313" key="4">
    <source>
        <dbReference type="Proteomes" id="UP000248044"/>
    </source>
</evidence>
<evidence type="ECO:0000256" key="1">
    <source>
        <dbReference type="SAM" id="Coils"/>
    </source>
</evidence>
<keyword evidence="2" id="KW-0812">Transmembrane</keyword>
<gene>
    <name evidence="3" type="ORF">DFR85_04525</name>
</gene>
<protein>
    <submittedName>
        <fullName evidence="3">Uncharacterized protein</fullName>
    </submittedName>
</protein>
<keyword evidence="2" id="KW-1133">Transmembrane helix</keyword>
<organism evidence="3 4">
    <name type="scientific">Acidianus brierleyi</name>
    <dbReference type="NCBI Taxonomy" id="41673"/>
    <lineage>
        <taxon>Archaea</taxon>
        <taxon>Thermoproteota</taxon>
        <taxon>Thermoprotei</taxon>
        <taxon>Sulfolobales</taxon>
        <taxon>Sulfolobaceae</taxon>
        <taxon>Acidianus</taxon>
    </lineage>
</organism>
<reference evidence="3 4" key="1">
    <citation type="submission" date="2018-05" db="EMBL/GenBank/DDBJ databases">
        <title>Complete Genome Sequences of Extremely Thermoacidophilic, Metal-Mobilizing Type-Strain Members of the Archaeal Family Sulfolobaceae: Acidianus brierleyi DSM-1651T, Acidianus sulfidivorans DSM-18786T, Metallosphaera hakonensis DSM-7519T, and Metallosphaera prunae DSM-10039T.</title>
        <authorList>
            <person name="Counts J.A."/>
            <person name="Kelly R.M."/>
        </authorList>
    </citation>
    <scope>NUCLEOTIDE SEQUENCE [LARGE SCALE GENOMIC DNA]</scope>
    <source>
        <strain evidence="3 4">DSM 1651</strain>
    </source>
</reference>
<dbReference type="Proteomes" id="UP000248044">
    <property type="component" value="Chromosome"/>
</dbReference>
<proteinExistence type="predicted"/>
<keyword evidence="4" id="KW-1185">Reference proteome</keyword>
<evidence type="ECO:0000256" key="2">
    <source>
        <dbReference type="SAM" id="Phobius"/>
    </source>
</evidence>
<keyword evidence="2" id="KW-0472">Membrane</keyword>
<feature type="transmembrane region" description="Helical" evidence="2">
    <location>
        <begin position="33"/>
        <end position="54"/>
    </location>
</feature>
<evidence type="ECO:0000313" key="3">
    <source>
        <dbReference type="EMBL" id="AWR93994.1"/>
    </source>
</evidence>
<dbReference type="EMBL" id="CP029289">
    <property type="protein sequence ID" value="AWR93994.1"/>
    <property type="molecule type" value="Genomic_DNA"/>
</dbReference>
<dbReference type="KEGG" id="abri:DFR85_04525"/>
<dbReference type="AlphaFoldDB" id="A0A2U9IDH2"/>
<keyword evidence="1" id="KW-0175">Coiled coil</keyword>
<accession>A0A2U9IDH2</accession>
<feature type="coiled-coil region" evidence="1">
    <location>
        <begin position="65"/>
        <end position="128"/>
    </location>
</feature>